<feature type="binding site" evidence="13">
    <location>
        <position position="239"/>
    </location>
    <ligand>
        <name>NAD(+)</name>
        <dbReference type="ChEBI" id="CHEBI:57540"/>
    </ligand>
</feature>
<dbReference type="CDD" id="cd12188">
    <property type="entry name" value="SDH"/>
    <property type="match status" value="1"/>
</dbReference>
<dbReference type="RefSeq" id="XP_004345475.1">
    <property type="nucleotide sequence ID" value="XM_004345425.2"/>
</dbReference>
<evidence type="ECO:0000256" key="13">
    <source>
        <dbReference type="PIRSR" id="PIRSR018250-3"/>
    </source>
</evidence>
<feature type="binding site" evidence="13">
    <location>
        <position position="293"/>
    </location>
    <ligand>
        <name>NAD(+)</name>
        <dbReference type="ChEBI" id="CHEBI:57540"/>
    </ligand>
</feature>
<comment type="pathway">
    <text evidence="1">Amino-acid biosynthesis; L-lysine biosynthesis via AAA pathway; L-lysine from L-alpha-aminoadipate (fungal route): step 3/3.</text>
</comment>
<dbReference type="PIRSF" id="PIRSF018250">
    <property type="entry name" value="Saccharopine_DH_Lys"/>
    <property type="match status" value="1"/>
</dbReference>
<dbReference type="Gene3D" id="3.40.50.720">
    <property type="entry name" value="NAD(P)-binding Rossmann-like Domain"/>
    <property type="match status" value="1"/>
</dbReference>
<dbReference type="UniPathway" id="UPA00033">
    <property type="reaction ID" value="UER00034"/>
</dbReference>
<accession>A0A0D2WSX3</accession>
<comment type="subunit">
    <text evidence="3">Monomer.</text>
</comment>
<dbReference type="InterPro" id="IPR027281">
    <property type="entry name" value="Lys1"/>
</dbReference>
<feature type="domain" description="Alanine dehydrogenase/pyridine nucleotide transhydrogenase N-terminal" evidence="16">
    <location>
        <begin position="9"/>
        <end position="155"/>
    </location>
</feature>
<dbReference type="STRING" id="595528.A0A0D2WSX3"/>
<evidence type="ECO:0000256" key="1">
    <source>
        <dbReference type="ARBA" id="ARBA00004884"/>
    </source>
</evidence>
<dbReference type="EC" id="1.5.1.7" evidence="4"/>
<evidence type="ECO:0000313" key="18">
    <source>
        <dbReference type="Proteomes" id="UP000008743"/>
    </source>
</evidence>
<sequence>MTATTTHLWLREETKEHEHRVVLTPDACKKLLAERRTNADGHEEAVFRITVERSTQRIFDIHEYELAGCTIAAGGAWRDAPADAFILGLKELPENDTTPLKHRHVYFGHAYKNQAGWKDLLARFKRGGGQLLDLEFLNDEKGRRVAAFGYMAGFAGAAVGLDLWAHNQTNPGTPYPSIKPYENDEQLVSHLKKRIAQAVAGGANQPKAIVIGALGRCGTGACDLLVRAGIADANIIRWDMAETKNGGPFPQLLEYEILVNCIYLATPIPPFLTAETLLTPKSDKRHLSVVVDVSCDVTNPHNPLPFYSETTTFDAPVLAVAADRTSTPLDVVAIDHLPTLLPAESSTRFAQDLYATILQLAEVDTARVWTDVRKLFDTKSEGL</sequence>
<dbReference type="Proteomes" id="UP000008743">
    <property type="component" value="Unassembled WGS sequence"/>
</dbReference>
<dbReference type="PANTHER" id="PTHR11133:SF23">
    <property type="entry name" value="SACCHAROPINE DEHYDROGENASE [NAD(+), L-LYSINE-FORMING]"/>
    <property type="match status" value="1"/>
</dbReference>
<dbReference type="InterPro" id="IPR007886">
    <property type="entry name" value="AlaDH/PNT_N"/>
</dbReference>
<feature type="binding site" evidence="13">
    <location>
        <position position="143"/>
    </location>
    <ligand>
        <name>NAD(+)</name>
        <dbReference type="ChEBI" id="CHEBI:57540"/>
    </ligand>
</feature>
<dbReference type="SUPFAM" id="SSF52283">
    <property type="entry name" value="Formate/glycerate dehydrogenase catalytic domain-like"/>
    <property type="match status" value="1"/>
</dbReference>
<feature type="binding site" evidence="13">
    <location>
        <position position="263"/>
    </location>
    <ligand>
        <name>NAD(+)</name>
        <dbReference type="ChEBI" id="CHEBI:57540"/>
    </ligand>
</feature>
<dbReference type="SMART" id="SM01003">
    <property type="entry name" value="AlaDh_PNT_N"/>
    <property type="match status" value="1"/>
</dbReference>
<feature type="binding site" evidence="13">
    <location>
        <begin position="215"/>
        <end position="216"/>
    </location>
    <ligand>
        <name>NAD(+)</name>
        <dbReference type="ChEBI" id="CHEBI:57540"/>
    </ligand>
</feature>
<dbReference type="GO" id="GO:0004754">
    <property type="term" value="F:saccharopine dehydrogenase (NAD+, L-lysine-forming) activity"/>
    <property type="evidence" value="ECO:0007669"/>
    <property type="project" value="UniProtKB-EC"/>
</dbReference>
<reference evidence="18" key="1">
    <citation type="submission" date="2011-02" db="EMBL/GenBank/DDBJ databases">
        <title>The Genome Sequence of Capsaspora owczarzaki ATCC 30864.</title>
        <authorList>
            <person name="Russ C."/>
            <person name="Cuomo C."/>
            <person name="Burger G."/>
            <person name="Gray M.W."/>
            <person name="Holland P.W.H."/>
            <person name="King N."/>
            <person name="Lang F.B.F."/>
            <person name="Roger A.J."/>
            <person name="Ruiz-Trillo I."/>
            <person name="Young S.K."/>
            <person name="Zeng Q."/>
            <person name="Gargeya S."/>
            <person name="Alvarado L."/>
            <person name="Berlin A."/>
            <person name="Chapman S.B."/>
            <person name="Chen Z."/>
            <person name="Freedman E."/>
            <person name="Gellesch M."/>
            <person name="Goldberg J."/>
            <person name="Griggs A."/>
            <person name="Gujja S."/>
            <person name="Heilman E."/>
            <person name="Heiman D."/>
            <person name="Howarth C."/>
            <person name="Mehta T."/>
            <person name="Neiman D."/>
            <person name="Pearson M."/>
            <person name="Roberts A."/>
            <person name="Saif S."/>
            <person name="Shea T."/>
            <person name="Shenoy N."/>
            <person name="Sisk P."/>
            <person name="Stolte C."/>
            <person name="Sykes S."/>
            <person name="White J."/>
            <person name="Yandava C."/>
            <person name="Haas B."/>
            <person name="Nusbaum C."/>
            <person name="Birren B."/>
        </authorList>
    </citation>
    <scope>NUCLEOTIDE SEQUENCE</scope>
    <source>
        <strain evidence="18">ATCC 30864</strain>
    </source>
</reference>
<organism evidence="17 18">
    <name type="scientific">Capsaspora owczarzaki (strain ATCC 30864)</name>
    <dbReference type="NCBI Taxonomy" id="595528"/>
    <lineage>
        <taxon>Eukaryota</taxon>
        <taxon>Filasterea</taxon>
        <taxon>Capsaspora</taxon>
    </lineage>
</organism>
<dbReference type="OMA" id="YFFFSHT"/>
<evidence type="ECO:0000256" key="2">
    <source>
        <dbReference type="ARBA" id="ARBA00005689"/>
    </source>
</evidence>
<keyword evidence="6" id="KW-0028">Amino-acid biosynthesis</keyword>
<dbReference type="InParanoid" id="A0A0D2WSX3"/>
<keyword evidence="8 13" id="KW-0520">NAD</keyword>
<keyword evidence="18" id="KW-1185">Reference proteome</keyword>
<comment type="similarity">
    <text evidence="2">Belongs to the AlaDH/PNT family.</text>
</comment>
<dbReference type="Pfam" id="PF05222">
    <property type="entry name" value="AlaDh_PNT_N"/>
    <property type="match status" value="1"/>
</dbReference>
<dbReference type="OrthoDB" id="265306at2759"/>
<evidence type="ECO:0000256" key="9">
    <source>
        <dbReference type="ARBA" id="ARBA00023157"/>
    </source>
</evidence>
<feature type="domain" description="Alanine dehydrogenase/pyridine nucleotide transhydrogenase NAD(H)-binding" evidence="15">
    <location>
        <begin position="187"/>
        <end position="333"/>
    </location>
</feature>
<feature type="binding site" evidence="13">
    <location>
        <begin position="334"/>
        <end position="337"/>
    </location>
    <ligand>
        <name>NAD(+)</name>
        <dbReference type="ChEBI" id="CHEBI:57540"/>
    </ligand>
</feature>
<feature type="active site" description="Proton donor" evidence="12">
    <location>
        <position position="109"/>
    </location>
</feature>
<dbReference type="SMART" id="SM01002">
    <property type="entry name" value="AlaDh_PNT_C"/>
    <property type="match status" value="1"/>
</dbReference>
<evidence type="ECO:0000256" key="8">
    <source>
        <dbReference type="ARBA" id="ARBA00023027"/>
    </source>
</evidence>
<dbReference type="InterPro" id="IPR051168">
    <property type="entry name" value="AASS"/>
</dbReference>
<evidence type="ECO:0000256" key="14">
    <source>
        <dbReference type="PIRSR" id="PIRSR018250-4"/>
    </source>
</evidence>
<evidence type="ECO:0000256" key="11">
    <source>
        <dbReference type="ARBA" id="ARBA00047860"/>
    </source>
</evidence>
<keyword evidence="7" id="KW-0560">Oxidoreductase</keyword>
<name>A0A0D2WSX3_CAPO3</name>
<dbReference type="InterPro" id="IPR007698">
    <property type="entry name" value="AlaDH/PNT_NAD(H)-bd"/>
</dbReference>
<evidence type="ECO:0000256" key="5">
    <source>
        <dbReference type="ARBA" id="ARBA00021221"/>
    </source>
</evidence>
<comment type="catalytic activity">
    <reaction evidence="11">
        <text>L-saccharopine + NAD(+) + H2O = L-lysine + 2-oxoglutarate + NADH + H(+)</text>
        <dbReference type="Rhea" id="RHEA:12440"/>
        <dbReference type="ChEBI" id="CHEBI:15377"/>
        <dbReference type="ChEBI" id="CHEBI:15378"/>
        <dbReference type="ChEBI" id="CHEBI:16810"/>
        <dbReference type="ChEBI" id="CHEBI:32551"/>
        <dbReference type="ChEBI" id="CHEBI:57540"/>
        <dbReference type="ChEBI" id="CHEBI:57945"/>
        <dbReference type="ChEBI" id="CHEBI:57951"/>
        <dbReference type="EC" id="1.5.1.7"/>
    </reaction>
</comment>
<feature type="binding site" evidence="13">
    <location>
        <position position="243"/>
    </location>
    <ligand>
        <name>NAD(+)</name>
        <dbReference type="ChEBI" id="CHEBI:57540"/>
    </ligand>
</feature>
<dbReference type="SUPFAM" id="SSF51735">
    <property type="entry name" value="NAD(P)-binding Rossmann-fold domains"/>
    <property type="match status" value="1"/>
</dbReference>
<evidence type="ECO:0000256" key="7">
    <source>
        <dbReference type="ARBA" id="ARBA00023002"/>
    </source>
</evidence>
<evidence type="ECO:0000259" key="16">
    <source>
        <dbReference type="SMART" id="SM01003"/>
    </source>
</evidence>
<feature type="active site" description="Proton acceptor" evidence="12">
    <location>
        <position position="90"/>
    </location>
</feature>
<evidence type="ECO:0000256" key="10">
    <source>
        <dbReference type="ARBA" id="ARBA00033228"/>
    </source>
</evidence>
<dbReference type="FunCoup" id="A0A0D2WSX3">
    <property type="interactions" value="247"/>
</dbReference>
<dbReference type="PhylomeDB" id="A0A0D2WSX3"/>
<dbReference type="GO" id="GO:0005737">
    <property type="term" value="C:cytoplasm"/>
    <property type="evidence" value="ECO:0007669"/>
    <property type="project" value="TreeGrafter"/>
</dbReference>
<evidence type="ECO:0000313" key="17">
    <source>
        <dbReference type="EMBL" id="KJE95430.1"/>
    </source>
</evidence>
<protein>
    <recommendedName>
        <fullName evidence="5">Saccharopine dehydrogenase [NAD(+), L-lysine-forming]</fullName>
        <ecNumber evidence="4">1.5.1.7</ecNumber>
    </recommendedName>
    <alternativeName>
        <fullName evidence="10">Lysine--2-oxoglutarate reductase</fullName>
    </alternativeName>
</protein>
<gene>
    <name evidence="17" type="ORF">CAOG_005885</name>
</gene>
<dbReference type="InterPro" id="IPR036291">
    <property type="entry name" value="NAD(P)-bd_dom_sf"/>
</dbReference>
<dbReference type="PANTHER" id="PTHR11133">
    <property type="entry name" value="SACCHAROPINE DEHYDROGENASE"/>
    <property type="match status" value="1"/>
</dbReference>
<dbReference type="EMBL" id="KE346369">
    <property type="protein sequence ID" value="KJE95430.1"/>
    <property type="molecule type" value="Genomic_DNA"/>
</dbReference>
<feature type="disulfide bond" evidence="14">
    <location>
        <begin position="217"/>
        <end position="261"/>
    </location>
</feature>
<proteinExistence type="inferred from homology"/>
<evidence type="ECO:0000256" key="3">
    <source>
        <dbReference type="ARBA" id="ARBA00011245"/>
    </source>
</evidence>
<evidence type="ECO:0000256" key="6">
    <source>
        <dbReference type="ARBA" id="ARBA00022605"/>
    </source>
</evidence>
<dbReference type="GO" id="GO:0019878">
    <property type="term" value="P:lysine biosynthetic process via aminoadipic acid"/>
    <property type="evidence" value="ECO:0007669"/>
    <property type="project" value="UniProtKB-UniPathway"/>
</dbReference>
<dbReference type="AlphaFoldDB" id="A0A0D2WSX3"/>
<keyword evidence="9" id="KW-1015">Disulfide bond</keyword>
<evidence type="ECO:0000256" key="12">
    <source>
        <dbReference type="PIRSR" id="PIRSR018250-1"/>
    </source>
</evidence>
<dbReference type="FunFam" id="3.40.50.720:FF:000217">
    <property type="entry name" value="Saccharopine dehydrogenase [NAD(+), L-lysine-forming]"/>
    <property type="match status" value="1"/>
</dbReference>
<evidence type="ECO:0000256" key="4">
    <source>
        <dbReference type="ARBA" id="ARBA00012847"/>
    </source>
</evidence>
<dbReference type="eggNOG" id="KOG0172">
    <property type="taxonomic scope" value="Eukaryota"/>
</dbReference>
<evidence type="ECO:0000259" key="15">
    <source>
        <dbReference type="SMART" id="SM01002"/>
    </source>
</evidence>